<accession>A0ABY5W477</accession>
<feature type="transmembrane region" description="Helical" evidence="9">
    <location>
        <begin position="365"/>
        <end position="385"/>
    </location>
</feature>
<keyword evidence="4 9" id="KW-0812">Transmembrane</keyword>
<feature type="transmembrane region" description="Helical" evidence="9">
    <location>
        <begin position="174"/>
        <end position="195"/>
    </location>
</feature>
<sequence length="454" mass="49231">MLTAVRPKLRPAVKKVLIVAAFWAVVWAFLSVAAARNGYFDLKVYYGAMDYWVNRGGDIYDYLVPGTPYGFTYPPFAAALMTPMAYIGWHTAIAISVTMNVLALLVILTWLVGPVIKRQGWQFWFAMALAFGLVAAFEPVRETVNFGQVNILLLFLVVGDVLLLVRGGSRLGGIGIGLATAIKLTPGVFIVYLLVTRRWRAAAVSAATAATATWAAATFAPDASRVFWTDAMWNTDRVGSSSFVSNQALSGLVSRLFNPDPMKPLWLLLVLITLAVWAWRVRRAIKARDELAGLALTGLVGCMVSPISWIHHLVWVLPSLAILFDYATDKSIDPRRRRNLAIIGGFAYLLLCSRTPWAFHAKFDGLGLIGSNAYILLMIGLLIGLPIREPADASTGPARSADPGHSTGPAVEDVPDLLEIDRRVRAAFDAKDAGAAVRGKPGDGIEPSRPLVGA</sequence>
<evidence type="ECO:0000256" key="6">
    <source>
        <dbReference type="ARBA" id="ARBA00023136"/>
    </source>
</evidence>
<evidence type="ECO:0000256" key="1">
    <source>
        <dbReference type="ARBA" id="ARBA00004651"/>
    </source>
</evidence>
<feature type="region of interest" description="Disordered" evidence="8">
    <location>
        <begin position="433"/>
        <end position="454"/>
    </location>
</feature>
<evidence type="ECO:0000256" key="2">
    <source>
        <dbReference type="ARBA" id="ARBA00022475"/>
    </source>
</evidence>
<keyword evidence="11" id="KW-1185">Reference proteome</keyword>
<reference evidence="10" key="1">
    <citation type="submission" date="2021-04" db="EMBL/GenBank/DDBJ databases">
        <authorList>
            <person name="Hartkoorn R.C."/>
            <person name="Beaudoing E."/>
            <person name="Hot D."/>
        </authorList>
    </citation>
    <scope>NUCLEOTIDE SEQUENCE</scope>
    <source>
        <strain evidence="10">NRRL B-16292</strain>
    </source>
</reference>
<evidence type="ECO:0000256" key="4">
    <source>
        <dbReference type="ARBA" id="ARBA00022692"/>
    </source>
</evidence>
<proteinExistence type="inferred from homology"/>
<evidence type="ECO:0000313" key="10">
    <source>
        <dbReference type="EMBL" id="UWP84195.1"/>
    </source>
</evidence>
<reference evidence="10" key="2">
    <citation type="submission" date="2022-09" db="EMBL/GenBank/DDBJ databases">
        <title>Biosynthetic gene clusters of Dactylosporangioum fulvum.</title>
        <authorList>
            <person name="Caradec T."/>
        </authorList>
    </citation>
    <scope>NUCLEOTIDE SEQUENCE</scope>
    <source>
        <strain evidence="10">NRRL B-16292</strain>
    </source>
</reference>
<evidence type="ECO:0000256" key="8">
    <source>
        <dbReference type="SAM" id="MobiDB-lite"/>
    </source>
</evidence>
<feature type="transmembrane region" description="Helical" evidence="9">
    <location>
        <begin position="92"/>
        <end position="113"/>
    </location>
</feature>
<dbReference type="Pfam" id="PF09594">
    <property type="entry name" value="GT87"/>
    <property type="match status" value="1"/>
</dbReference>
<keyword evidence="2" id="KW-1003">Cell membrane</keyword>
<evidence type="ECO:0000256" key="9">
    <source>
        <dbReference type="SAM" id="Phobius"/>
    </source>
</evidence>
<dbReference type="RefSeq" id="WP_259862026.1">
    <property type="nucleotide sequence ID" value="NZ_BAAAST010000117.1"/>
</dbReference>
<feature type="transmembrane region" description="Helical" evidence="9">
    <location>
        <begin position="149"/>
        <end position="168"/>
    </location>
</feature>
<comment type="similarity">
    <text evidence="7">Belongs to the glycosyltransferase 87 family.</text>
</comment>
<evidence type="ECO:0000256" key="5">
    <source>
        <dbReference type="ARBA" id="ARBA00022989"/>
    </source>
</evidence>
<comment type="subcellular location">
    <subcellularLocation>
        <location evidence="1">Cell membrane</location>
        <topology evidence="1">Multi-pass membrane protein</topology>
    </subcellularLocation>
</comment>
<feature type="region of interest" description="Disordered" evidence="8">
    <location>
        <begin position="393"/>
        <end position="414"/>
    </location>
</feature>
<feature type="transmembrane region" description="Helical" evidence="9">
    <location>
        <begin position="59"/>
        <end position="80"/>
    </location>
</feature>
<keyword evidence="3" id="KW-0808">Transferase</keyword>
<organism evidence="10 11">
    <name type="scientific">Dactylosporangium fulvum</name>
    <dbReference type="NCBI Taxonomy" id="53359"/>
    <lineage>
        <taxon>Bacteria</taxon>
        <taxon>Bacillati</taxon>
        <taxon>Actinomycetota</taxon>
        <taxon>Actinomycetes</taxon>
        <taxon>Micromonosporales</taxon>
        <taxon>Micromonosporaceae</taxon>
        <taxon>Dactylosporangium</taxon>
    </lineage>
</organism>
<gene>
    <name evidence="10" type="ORF">Dfulv_08140</name>
</gene>
<dbReference type="InterPro" id="IPR018584">
    <property type="entry name" value="GT87"/>
</dbReference>
<dbReference type="Proteomes" id="UP001059617">
    <property type="component" value="Chromosome"/>
</dbReference>
<feature type="transmembrane region" description="Helical" evidence="9">
    <location>
        <begin position="291"/>
        <end position="307"/>
    </location>
</feature>
<evidence type="ECO:0000256" key="7">
    <source>
        <dbReference type="ARBA" id="ARBA00024033"/>
    </source>
</evidence>
<keyword evidence="5 9" id="KW-1133">Transmembrane helix</keyword>
<feature type="transmembrane region" description="Helical" evidence="9">
    <location>
        <begin position="262"/>
        <end position="279"/>
    </location>
</feature>
<keyword evidence="6 9" id="KW-0472">Membrane</keyword>
<evidence type="ECO:0000313" key="11">
    <source>
        <dbReference type="Proteomes" id="UP001059617"/>
    </source>
</evidence>
<name>A0ABY5W477_9ACTN</name>
<protein>
    <submittedName>
        <fullName evidence="10">Glycosyltransferase 87 family protein</fullName>
    </submittedName>
</protein>
<dbReference type="EMBL" id="CP073720">
    <property type="protein sequence ID" value="UWP84195.1"/>
    <property type="molecule type" value="Genomic_DNA"/>
</dbReference>
<feature type="transmembrane region" description="Helical" evidence="9">
    <location>
        <begin position="202"/>
        <end position="220"/>
    </location>
</feature>
<feature type="transmembrane region" description="Helical" evidence="9">
    <location>
        <begin position="119"/>
        <end position="137"/>
    </location>
</feature>
<evidence type="ECO:0000256" key="3">
    <source>
        <dbReference type="ARBA" id="ARBA00022679"/>
    </source>
</evidence>